<comment type="caution">
    <text evidence="1">The sequence shown here is derived from an EMBL/GenBank/DDBJ whole genome shotgun (WGS) entry which is preliminary data.</text>
</comment>
<dbReference type="InterPro" id="IPR010106">
    <property type="entry name" value="RpnA"/>
</dbReference>
<dbReference type="Pfam" id="PF12784">
    <property type="entry name" value="PDDEXK_2"/>
    <property type="match status" value="1"/>
</dbReference>
<dbReference type="PANTHER" id="PTHR41317:SF1">
    <property type="entry name" value="PD-(D_E)XK NUCLEASE FAMILY TRANSPOSASE"/>
    <property type="match status" value="1"/>
</dbReference>
<dbReference type="NCBIfam" id="TIGR01784">
    <property type="entry name" value="T_den_put_tspse"/>
    <property type="match status" value="1"/>
</dbReference>
<evidence type="ECO:0000313" key="2">
    <source>
        <dbReference type="Proteomes" id="UP001065593"/>
    </source>
</evidence>
<proteinExistence type="predicted"/>
<dbReference type="PANTHER" id="PTHR41317">
    <property type="entry name" value="PD-(D_E)XK NUCLEASE FAMILY TRANSPOSASE"/>
    <property type="match status" value="1"/>
</dbReference>
<keyword evidence="2" id="KW-1185">Reference proteome</keyword>
<organism evidence="1 2">
    <name type="scientific">Lysinibacillus piscis</name>
    <dbReference type="NCBI Taxonomy" id="2518931"/>
    <lineage>
        <taxon>Bacteria</taxon>
        <taxon>Bacillati</taxon>
        <taxon>Bacillota</taxon>
        <taxon>Bacilli</taxon>
        <taxon>Bacillales</taxon>
        <taxon>Bacillaceae</taxon>
        <taxon>Lysinibacillus</taxon>
    </lineage>
</organism>
<accession>A0ABQ5NHE5</accession>
<sequence length="314" mass="36340">MTKQILCHIPLSKLLDLKVDFAFKQLFGSERNQEITIAFLNAILQRTDRDVMKEVVFLSQEVGGEYNEDKQSRLDIVVKTQAGEYINIEMQLGNKQSMFKRTMFYWARLYVGQLQRGQGYHALAPTITINICNYTLLTDTPHYHSTYHLYEDLTGQRVSAKNDVLEVHFIEINKFLAAWFADEVTHVDNGLVRWLMLLSMVDARHHRVYDEIYQKLEELAMKDNHLQQAFNAWEDMSQTPESIIAYQSRLKYIIDEEASIVDAKQAGIEEGLEQGIAQKNKEIILTGLQNNVPIDTLALLTGYSVEQIQQLYQK</sequence>
<name>A0ABQ5NHE5_9BACI</name>
<dbReference type="Proteomes" id="UP001065593">
    <property type="component" value="Unassembled WGS sequence"/>
</dbReference>
<gene>
    <name evidence="1" type="ORF">LYSBPC_09080</name>
</gene>
<protein>
    <submittedName>
        <fullName evidence="1">Transposase</fullName>
    </submittedName>
</protein>
<evidence type="ECO:0000313" key="1">
    <source>
        <dbReference type="EMBL" id="GLC87781.1"/>
    </source>
</evidence>
<reference evidence="1" key="1">
    <citation type="submission" date="2022-08" db="EMBL/GenBank/DDBJ databases">
        <title>Draft genome sequence of Lysinibacillus sp. strain KH24.</title>
        <authorList>
            <person name="Kanbe H."/>
            <person name="Itoh H."/>
        </authorList>
    </citation>
    <scope>NUCLEOTIDE SEQUENCE</scope>
    <source>
        <strain evidence="1">KH24</strain>
    </source>
</reference>
<dbReference type="RefSeq" id="WP_264987497.1">
    <property type="nucleotide sequence ID" value="NZ_BRZA01000001.1"/>
</dbReference>
<dbReference type="EMBL" id="BRZA01000001">
    <property type="protein sequence ID" value="GLC87781.1"/>
    <property type="molecule type" value="Genomic_DNA"/>
</dbReference>